<dbReference type="Gene3D" id="3.80.10.10">
    <property type="entry name" value="Ribonuclease Inhibitor"/>
    <property type="match status" value="1"/>
</dbReference>
<protein>
    <submittedName>
        <fullName evidence="1">Uncharacterized protein</fullName>
    </submittedName>
</protein>
<dbReference type="InterPro" id="IPR032675">
    <property type="entry name" value="LRR_dom_sf"/>
</dbReference>
<comment type="caution">
    <text evidence="1">The sequence shown here is derived from an EMBL/GenBank/DDBJ whole genome shotgun (WGS) entry which is preliminary data.</text>
</comment>
<dbReference type="InterPro" id="IPR026906">
    <property type="entry name" value="LRR_5"/>
</dbReference>
<evidence type="ECO:0000313" key="2">
    <source>
        <dbReference type="Proteomes" id="UP001054902"/>
    </source>
</evidence>
<dbReference type="AlphaFoldDB" id="A0AAD3HAZ0"/>
<dbReference type="EMBL" id="BLLK01000055">
    <property type="protein sequence ID" value="GFH56686.1"/>
    <property type="molecule type" value="Genomic_DNA"/>
</dbReference>
<dbReference type="Pfam" id="PF13306">
    <property type="entry name" value="LRR_5"/>
    <property type="match status" value="1"/>
</dbReference>
<dbReference type="Proteomes" id="UP001054902">
    <property type="component" value="Unassembled WGS sequence"/>
</dbReference>
<keyword evidence="2" id="KW-1185">Reference proteome</keyword>
<reference evidence="1 2" key="1">
    <citation type="journal article" date="2021" name="Sci. Rep.">
        <title>The genome of the diatom Chaetoceros tenuissimus carries an ancient integrated fragment of an extant virus.</title>
        <authorList>
            <person name="Hongo Y."/>
            <person name="Kimura K."/>
            <person name="Takaki Y."/>
            <person name="Yoshida Y."/>
            <person name="Baba S."/>
            <person name="Kobayashi G."/>
            <person name="Nagasaki K."/>
            <person name="Hano T."/>
            <person name="Tomaru Y."/>
        </authorList>
    </citation>
    <scope>NUCLEOTIDE SEQUENCE [LARGE SCALE GENOMIC DNA]</scope>
    <source>
        <strain evidence="1 2">NIES-3715</strain>
    </source>
</reference>
<name>A0AAD3HAZ0_9STRA</name>
<sequence>MRVATVNGLVTLYYDGSRELYNHELEVELVRRMRVRDRTLESLESDQGLSDECKEYMKERLSWEQIVLCVTEIPERTFHGCRNIKRVIFANTVVRVGMHAFEDCESLVFVKWSIHLEYIGECAFSCCNLSSVFMTPSCREIRAMAFEGNRNLSIFHVPQDTELGINTLQRTAIGIASRVYPPSPPPNSPSPRPYPLRVKRIAIEPHVENGRSNYMNQWLKNMNNDEKFALHRACSSFQPLKEVIHTIIQEKGLKAFKEKNSAGISPSQYLKENPYCDLTEKEIIREYLMKAMGEVE</sequence>
<accession>A0AAD3HAZ0</accession>
<organism evidence="1 2">
    <name type="scientific">Chaetoceros tenuissimus</name>
    <dbReference type="NCBI Taxonomy" id="426638"/>
    <lineage>
        <taxon>Eukaryota</taxon>
        <taxon>Sar</taxon>
        <taxon>Stramenopiles</taxon>
        <taxon>Ochrophyta</taxon>
        <taxon>Bacillariophyta</taxon>
        <taxon>Coscinodiscophyceae</taxon>
        <taxon>Chaetocerotophycidae</taxon>
        <taxon>Chaetocerotales</taxon>
        <taxon>Chaetocerotaceae</taxon>
        <taxon>Chaetoceros</taxon>
    </lineage>
</organism>
<evidence type="ECO:0000313" key="1">
    <source>
        <dbReference type="EMBL" id="GFH56686.1"/>
    </source>
</evidence>
<proteinExistence type="predicted"/>
<gene>
    <name evidence="1" type="ORF">CTEN210_13162</name>
</gene>